<dbReference type="InterPro" id="IPR011050">
    <property type="entry name" value="Pectin_lyase_fold/virulence"/>
</dbReference>
<dbReference type="InterPro" id="IPR012334">
    <property type="entry name" value="Pectin_lyas_fold"/>
</dbReference>
<dbReference type="GO" id="GO:0071555">
    <property type="term" value="P:cell wall organization"/>
    <property type="evidence" value="ECO:0007669"/>
    <property type="project" value="UniProtKB-KW"/>
</dbReference>
<evidence type="ECO:0008006" key="12">
    <source>
        <dbReference type="Google" id="ProtNLM"/>
    </source>
</evidence>
<protein>
    <recommendedName>
        <fullName evidence="12">Polygalacturonase</fullName>
    </recommendedName>
</protein>
<keyword evidence="5 9" id="KW-0378">Hydrolase</keyword>
<comment type="caution">
    <text evidence="10">The sequence shown here is derived from an EMBL/GenBank/DDBJ whole genome shotgun (WGS) entry which is preliminary data.</text>
</comment>
<keyword evidence="7" id="KW-0961">Cell wall biogenesis/degradation</keyword>
<evidence type="ECO:0000256" key="8">
    <source>
        <dbReference type="PROSITE-ProRule" id="PRU10052"/>
    </source>
</evidence>
<evidence type="ECO:0000313" key="11">
    <source>
        <dbReference type="Proteomes" id="UP000593560"/>
    </source>
</evidence>
<keyword evidence="4" id="KW-0964">Secreted</keyword>
<dbReference type="GO" id="GO:0005975">
    <property type="term" value="P:carbohydrate metabolic process"/>
    <property type="evidence" value="ECO:0007669"/>
    <property type="project" value="InterPro"/>
</dbReference>
<organism evidence="10 11">
    <name type="scientific">Gossypium harknessii</name>
    <dbReference type="NCBI Taxonomy" id="34285"/>
    <lineage>
        <taxon>Eukaryota</taxon>
        <taxon>Viridiplantae</taxon>
        <taxon>Streptophyta</taxon>
        <taxon>Embryophyta</taxon>
        <taxon>Tracheophyta</taxon>
        <taxon>Spermatophyta</taxon>
        <taxon>Magnoliopsida</taxon>
        <taxon>eudicotyledons</taxon>
        <taxon>Gunneridae</taxon>
        <taxon>Pentapetalae</taxon>
        <taxon>rosids</taxon>
        <taxon>malvids</taxon>
        <taxon>Malvales</taxon>
        <taxon>Malvaceae</taxon>
        <taxon>Malvoideae</taxon>
        <taxon>Gossypium</taxon>
    </lineage>
</organism>
<dbReference type="SUPFAM" id="SSF51126">
    <property type="entry name" value="Pectin lyase-like"/>
    <property type="match status" value="1"/>
</dbReference>
<evidence type="ECO:0000313" key="10">
    <source>
        <dbReference type="EMBL" id="MBA0800556.1"/>
    </source>
</evidence>
<comment type="subcellular location">
    <subcellularLocation>
        <location evidence="1">Secreted</location>
        <location evidence="1">Cell wall</location>
    </subcellularLocation>
</comment>
<keyword evidence="11" id="KW-1185">Reference proteome</keyword>
<evidence type="ECO:0000256" key="6">
    <source>
        <dbReference type="ARBA" id="ARBA00023295"/>
    </source>
</evidence>
<dbReference type="Proteomes" id="UP000593560">
    <property type="component" value="Unassembled WGS sequence"/>
</dbReference>
<evidence type="ECO:0000256" key="7">
    <source>
        <dbReference type="ARBA" id="ARBA00023316"/>
    </source>
</evidence>
<dbReference type="Pfam" id="PF00295">
    <property type="entry name" value="Glyco_hydro_28"/>
    <property type="match status" value="1"/>
</dbReference>
<dbReference type="AlphaFoldDB" id="A0A7J9GSK4"/>
<comment type="similarity">
    <text evidence="2 9">Belongs to the glycosyl hydrolase 28 family.</text>
</comment>
<sequence length="166" mass="17751">MDITCGPGHGISIGSLGSKSSKAYVSGVTVDGAKLSGTTNGSASNILFQNIEMNNVSNPIIIDQNYCDQDKPCKEQSSAVQVKDVVYKNINGTSASEVAIKFDCSKTHPCQEILLQNVKLQEQGDRTAKAICNNVQLTEKGTVYMGLEVLGGLTYKATEIVSHYND</sequence>
<feature type="active site" evidence="8">
    <location>
        <position position="9"/>
    </location>
</feature>
<dbReference type="PANTHER" id="PTHR31375">
    <property type="match status" value="1"/>
</dbReference>
<dbReference type="OrthoDB" id="187139at2759"/>
<evidence type="ECO:0000256" key="2">
    <source>
        <dbReference type="ARBA" id="ARBA00008834"/>
    </source>
</evidence>
<evidence type="ECO:0000256" key="4">
    <source>
        <dbReference type="ARBA" id="ARBA00022525"/>
    </source>
</evidence>
<dbReference type="PROSITE" id="PS00502">
    <property type="entry name" value="POLYGALACTURONASE"/>
    <property type="match status" value="1"/>
</dbReference>
<gene>
    <name evidence="10" type="ORF">Gohar_010982</name>
</gene>
<name>A0A7J9GSK4_9ROSI</name>
<evidence type="ECO:0000256" key="1">
    <source>
        <dbReference type="ARBA" id="ARBA00004191"/>
    </source>
</evidence>
<proteinExistence type="inferred from homology"/>
<accession>A0A7J9GSK4</accession>
<dbReference type="Gene3D" id="2.160.20.10">
    <property type="entry name" value="Single-stranded right-handed beta-helix, Pectin lyase-like"/>
    <property type="match status" value="1"/>
</dbReference>
<keyword evidence="6 9" id="KW-0326">Glycosidase</keyword>
<keyword evidence="3" id="KW-0134">Cell wall</keyword>
<evidence type="ECO:0000256" key="3">
    <source>
        <dbReference type="ARBA" id="ARBA00022512"/>
    </source>
</evidence>
<evidence type="ECO:0000256" key="5">
    <source>
        <dbReference type="ARBA" id="ARBA00022801"/>
    </source>
</evidence>
<dbReference type="InterPro" id="IPR000743">
    <property type="entry name" value="Glyco_hydro_28"/>
</dbReference>
<dbReference type="EMBL" id="JABFAD010000006">
    <property type="protein sequence ID" value="MBA0800556.1"/>
    <property type="molecule type" value="Genomic_DNA"/>
</dbReference>
<evidence type="ECO:0000256" key="9">
    <source>
        <dbReference type="RuleBase" id="RU361169"/>
    </source>
</evidence>
<reference evidence="10 11" key="1">
    <citation type="journal article" date="2019" name="Genome Biol. Evol.">
        <title>Insights into the evolution of the New World diploid cottons (Gossypium, subgenus Houzingenia) based on genome sequencing.</title>
        <authorList>
            <person name="Grover C.E."/>
            <person name="Arick M.A. 2nd"/>
            <person name="Thrash A."/>
            <person name="Conover J.L."/>
            <person name="Sanders W.S."/>
            <person name="Peterson D.G."/>
            <person name="Frelichowski J.E."/>
            <person name="Scheffler J.A."/>
            <person name="Scheffler B.E."/>
            <person name="Wendel J.F."/>
        </authorList>
    </citation>
    <scope>NUCLEOTIDE SEQUENCE [LARGE SCALE GENOMIC DNA]</scope>
    <source>
        <strain evidence="10">0</strain>
        <tissue evidence="10">Leaf</tissue>
    </source>
</reference>
<dbReference type="GO" id="GO:0004650">
    <property type="term" value="F:polygalacturonase activity"/>
    <property type="evidence" value="ECO:0007669"/>
    <property type="project" value="InterPro"/>
</dbReference>